<comment type="caution">
    <text evidence="11">The sequence shown here is derived from an EMBL/GenBank/DDBJ whole genome shotgun (WGS) entry which is preliminary data.</text>
</comment>
<evidence type="ECO:0000256" key="7">
    <source>
        <dbReference type="ARBA" id="ARBA00023288"/>
    </source>
</evidence>
<dbReference type="PANTHER" id="PTHR35789:SF1">
    <property type="entry name" value="SPORE GERMINATION PROTEIN B3"/>
    <property type="match status" value="1"/>
</dbReference>
<feature type="chain" id="PRO_5040956203" evidence="8">
    <location>
        <begin position="19"/>
        <end position="423"/>
    </location>
</feature>
<gene>
    <name evidence="11" type="ORF">L7E55_12665</name>
</gene>
<accession>A0A9X4H4Z7</accession>
<dbReference type="AlphaFoldDB" id="A0A9X4H4Z7"/>
<sequence>MRAARLGALFLTALSVLLLTGCFGSRETDETAYVLAMGFDKGEKDNMVVTVSIANTKVIAGMAGGAGGAKEEGRNVLVQSVETYGPLAGLEQLSSVTGRHLSLLHTKAYIFSEELAKEGLADWVSTMSRYYELRATSYVFVCRGKAKDFLEKNQPPLELSPTKQYELIGSLSRAHGFYKNAMFLNFHQDVKSWSAEPSLPLVAIHEGGLETAKPGLKKGGGYEPGRYFAGELPVSGANKAQIMGTAVFRGSKMVGAISGEETRYYLMLRGEFENGFFSFVDPVLHEPALIGFTVHQARSPKYVTSINEDGTVTIDVDIYLEADLSAMLKGINYENPDLKPVIEEAFSMYVQQGCQNLIKRTQEEYKADIFNFGYRLKRHFWTVQTWHDFNWLERYPEAQVSVTVHTRVRRTGLMLKTSPSKED</sequence>
<evidence type="ECO:0000256" key="3">
    <source>
        <dbReference type="ARBA" id="ARBA00022544"/>
    </source>
</evidence>
<evidence type="ECO:0000256" key="8">
    <source>
        <dbReference type="SAM" id="SignalP"/>
    </source>
</evidence>
<evidence type="ECO:0000256" key="1">
    <source>
        <dbReference type="ARBA" id="ARBA00004635"/>
    </source>
</evidence>
<reference evidence="11" key="1">
    <citation type="submission" date="2022-02" db="EMBL/GenBank/DDBJ databases">
        <authorList>
            <person name="Leng L."/>
        </authorList>
    </citation>
    <scope>NUCLEOTIDE SEQUENCE</scope>
    <source>
        <strain evidence="11">JI</strain>
    </source>
</reference>
<dbReference type="InterPro" id="IPR046953">
    <property type="entry name" value="Spore_GerAC-like_C"/>
</dbReference>
<keyword evidence="7" id="KW-0449">Lipoprotein</keyword>
<proteinExistence type="inferred from homology"/>
<evidence type="ECO:0000313" key="11">
    <source>
        <dbReference type="EMBL" id="MDF9409198.1"/>
    </source>
</evidence>
<dbReference type="GO" id="GO:0009847">
    <property type="term" value="P:spore germination"/>
    <property type="evidence" value="ECO:0007669"/>
    <property type="project" value="InterPro"/>
</dbReference>
<feature type="domain" description="Spore germination protein N-terminal" evidence="10">
    <location>
        <begin position="25"/>
        <end position="203"/>
    </location>
</feature>
<dbReference type="InterPro" id="IPR038501">
    <property type="entry name" value="Spore_GerAC_C_sf"/>
</dbReference>
<dbReference type="RefSeq" id="WP_277444642.1">
    <property type="nucleotide sequence ID" value="NZ_JAKOAV010000025.1"/>
</dbReference>
<dbReference type="InterPro" id="IPR057336">
    <property type="entry name" value="GerAC_N"/>
</dbReference>
<dbReference type="EMBL" id="JAKOAV010000025">
    <property type="protein sequence ID" value="MDF9409198.1"/>
    <property type="molecule type" value="Genomic_DNA"/>
</dbReference>
<keyword evidence="5" id="KW-0472">Membrane</keyword>
<keyword evidence="3" id="KW-0309">Germination</keyword>
<name>A0A9X4H4Z7_9FIRM</name>
<evidence type="ECO:0000256" key="4">
    <source>
        <dbReference type="ARBA" id="ARBA00022729"/>
    </source>
</evidence>
<evidence type="ECO:0000256" key="2">
    <source>
        <dbReference type="ARBA" id="ARBA00007886"/>
    </source>
</evidence>
<dbReference type="Proteomes" id="UP001154312">
    <property type="component" value="Unassembled WGS sequence"/>
</dbReference>
<evidence type="ECO:0000259" key="10">
    <source>
        <dbReference type="Pfam" id="PF25198"/>
    </source>
</evidence>
<comment type="similarity">
    <text evidence="2">Belongs to the GerABKC lipoprotein family.</text>
</comment>
<dbReference type="GO" id="GO:0016020">
    <property type="term" value="C:membrane"/>
    <property type="evidence" value="ECO:0007669"/>
    <property type="project" value="UniProtKB-SubCell"/>
</dbReference>
<keyword evidence="12" id="KW-1185">Reference proteome</keyword>
<feature type="signal peptide" evidence="8">
    <location>
        <begin position="1"/>
        <end position="18"/>
    </location>
</feature>
<feature type="domain" description="Spore germination GerAC-like C-terminal" evidence="9">
    <location>
        <begin position="243"/>
        <end position="412"/>
    </location>
</feature>
<dbReference type="NCBIfam" id="TIGR02887">
    <property type="entry name" value="spore_ger_x_C"/>
    <property type="match status" value="1"/>
</dbReference>
<keyword evidence="6" id="KW-0564">Palmitate</keyword>
<comment type="subcellular location">
    <subcellularLocation>
        <location evidence="1">Membrane</location>
        <topology evidence="1">Lipid-anchor</topology>
    </subcellularLocation>
</comment>
<evidence type="ECO:0000256" key="6">
    <source>
        <dbReference type="ARBA" id="ARBA00023139"/>
    </source>
</evidence>
<organism evidence="11 12">
    <name type="scientific">Pelotomaculum isophthalicicum JI</name>
    <dbReference type="NCBI Taxonomy" id="947010"/>
    <lineage>
        <taxon>Bacteria</taxon>
        <taxon>Bacillati</taxon>
        <taxon>Bacillota</taxon>
        <taxon>Clostridia</taxon>
        <taxon>Eubacteriales</taxon>
        <taxon>Desulfotomaculaceae</taxon>
        <taxon>Pelotomaculum</taxon>
    </lineage>
</organism>
<protein>
    <submittedName>
        <fullName evidence="11">Ger(X)C family spore germination protein</fullName>
    </submittedName>
</protein>
<evidence type="ECO:0000259" key="9">
    <source>
        <dbReference type="Pfam" id="PF05504"/>
    </source>
</evidence>
<dbReference type="Pfam" id="PF05504">
    <property type="entry name" value="Spore_GerAC"/>
    <property type="match status" value="1"/>
</dbReference>
<evidence type="ECO:0000313" key="12">
    <source>
        <dbReference type="Proteomes" id="UP001154312"/>
    </source>
</evidence>
<dbReference type="InterPro" id="IPR008844">
    <property type="entry name" value="Spore_GerAC-like"/>
</dbReference>
<evidence type="ECO:0000256" key="5">
    <source>
        <dbReference type="ARBA" id="ARBA00023136"/>
    </source>
</evidence>
<dbReference type="Pfam" id="PF25198">
    <property type="entry name" value="Spore_GerAC_N"/>
    <property type="match status" value="1"/>
</dbReference>
<dbReference type="PROSITE" id="PS51257">
    <property type="entry name" value="PROKAR_LIPOPROTEIN"/>
    <property type="match status" value="1"/>
</dbReference>
<dbReference type="PANTHER" id="PTHR35789">
    <property type="entry name" value="SPORE GERMINATION PROTEIN B3"/>
    <property type="match status" value="1"/>
</dbReference>
<dbReference type="Gene3D" id="3.30.300.210">
    <property type="entry name" value="Nutrient germinant receptor protein C, domain 3"/>
    <property type="match status" value="1"/>
</dbReference>
<keyword evidence="4 8" id="KW-0732">Signal</keyword>